<evidence type="ECO:0000256" key="5">
    <source>
        <dbReference type="ARBA" id="ARBA00023136"/>
    </source>
</evidence>
<evidence type="ECO:0000256" key="1">
    <source>
        <dbReference type="ARBA" id="ARBA00004651"/>
    </source>
</evidence>
<keyword evidence="5 6" id="KW-0472">Membrane</keyword>
<name>A0A4R2L5U7_9GAMM</name>
<keyword evidence="3 6" id="KW-0812">Transmembrane</keyword>
<evidence type="ECO:0000256" key="3">
    <source>
        <dbReference type="ARBA" id="ARBA00022692"/>
    </source>
</evidence>
<keyword evidence="8" id="KW-1185">Reference proteome</keyword>
<accession>A0A4R2L5U7</accession>
<dbReference type="OrthoDB" id="5702716at2"/>
<comment type="caution">
    <text evidence="7">The sequence shown here is derived from an EMBL/GenBank/DDBJ whole genome shotgun (WGS) entry which is preliminary data.</text>
</comment>
<dbReference type="InterPro" id="IPR005598">
    <property type="entry name" value="ATP_synth_I"/>
</dbReference>
<organism evidence="7 8">
    <name type="scientific">Plasticicumulans lactativorans</name>
    <dbReference type="NCBI Taxonomy" id="1133106"/>
    <lineage>
        <taxon>Bacteria</taxon>
        <taxon>Pseudomonadati</taxon>
        <taxon>Pseudomonadota</taxon>
        <taxon>Gammaproteobacteria</taxon>
        <taxon>Candidatus Competibacteraceae</taxon>
        <taxon>Plasticicumulans</taxon>
    </lineage>
</organism>
<dbReference type="AlphaFoldDB" id="A0A4R2L5U7"/>
<reference evidence="7 8" key="1">
    <citation type="submission" date="2019-03" db="EMBL/GenBank/DDBJ databases">
        <title>Genomic Encyclopedia of Type Strains, Phase IV (KMG-IV): sequencing the most valuable type-strain genomes for metagenomic binning, comparative biology and taxonomic classification.</title>
        <authorList>
            <person name="Goeker M."/>
        </authorList>
    </citation>
    <scope>NUCLEOTIDE SEQUENCE [LARGE SCALE GENOMIC DNA]</scope>
    <source>
        <strain evidence="7 8">DSM 25287</strain>
    </source>
</reference>
<feature type="transmembrane region" description="Helical" evidence="6">
    <location>
        <begin position="56"/>
        <end position="79"/>
    </location>
</feature>
<evidence type="ECO:0000256" key="2">
    <source>
        <dbReference type="ARBA" id="ARBA00022475"/>
    </source>
</evidence>
<evidence type="ECO:0000256" key="6">
    <source>
        <dbReference type="SAM" id="Phobius"/>
    </source>
</evidence>
<keyword evidence="2" id="KW-1003">Cell membrane</keyword>
<sequence length="143" mass="14784">MQNGRNSWVERLPVNNDTNAVMGAIKAARRVLVFQLLVTLSAVVAAGFVAGPRAALSAGVGGGISVVVTAVFAGLALAAGPGATAARVARALYLGEVVKFLLTIALFAVAFVLIDVSFVPLILTYAATLMVYWLALLLTLDAR</sequence>
<dbReference type="Pfam" id="PF03899">
    <property type="entry name" value="ATP-synt_I"/>
    <property type="match status" value="1"/>
</dbReference>
<evidence type="ECO:0000313" key="7">
    <source>
        <dbReference type="EMBL" id="TCO81215.1"/>
    </source>
</evidence>
<dbReference type="Proteomes" id="UP000295765">
    <property type="component" value="Unassembled WGS sequence"/>
</dbReference>
<feature type="transmembrane region" description="Helical" evidence="6">
    <location>
        <begin position="91"/>
        <end position="114"/>
    </location>
</feature>
<evidence type="ECO:0000256" key="4">
    <source>
        <dbReference type="ARBA" id="ARBA00022989"/>
    </source>
</evidence>
<evidence type="ECO:0000313" key="8">
    <source>
        <dbReference type="Proteomes" id="UP000295765"/>
    </source>
</evidence>
<feature type="transmembrane region" description="Helical" evidence="6">
    <location>
        <begin position="31"/>
        <end position="50"/>
    </location>
</feature>
<feature type="transmembrane region" description="Helical" evidence="6">
    <location>
        <begin position="120"/>
        <end position="140"/>
    </location>
</feature>
<keyword evidence="4 6" id="KW-1133">Transmembrane helix</keyword>
<dbReference type="GO" id="GO:0005886">
    <property type="term" value="C:plasma membrane"/>
    <property type="evidence" value="ECO:0007669"/>
    <property type="project" value="UniProtKB-SubCell"/>
</dbReference>
<dbReference type="RefSeq" id="WP_132541839.1">
    <property type="nucleotide sequence ID" value="NZ_SLWY01000009.1"/>
</dbReference>
<dbReference type="EMBL" id="SLWY01000009">
    <property type="protein sequence ID" value="TCO81215.1"/>
    <property type="molecule type" value="Genomic_DNA"/>
</dbReference>
<comment type="subcellular location">
    <subcellularLocation>
        <location evidence="1">Cell membrane</location>
        <topology evidence="1">Multi-pass membrane protein</topology>
    </subcellularLocation>
</comment>
<proteinExistence type="predicted"/>
<gene>
    <name evidence="7" type="ORF">EV699_10956</name>
</gene>
<protein>
    <submittedName>
        <fullName evidence="7">ATP synthase protein I</fullName>
    </submittedName>
</protein>